<reference evidence="2 3" key="1">
    <citation type="submission" date="2018-02" db="EMBL/GenBank/DDBJ databases">
        <title>Genome sequence of the basidiomycete white-rot fungus Phlebia centrifuga.</title>
        <authorList>
            <person name="Granchi Z."/>
            <person name="Peng M."/>
            <person name="de Vries R.P."/>
            <person name="Hilden K."/>
            <person name="Makela M.R."/>
            <person name="Grigoriev I."/>
            <person name="Riley R."/>
        </authorList>
    </citation>
    <scope>NUCLEOTIDE SEQUENCE [LARGE SCALE GENOMIC DNA]</scope>
    <source>
        <strain evidence="2 3">FBCC195</strain>
    </source>
</reference>
<comment type="caution">
    <text evidence="2">The sequence shown here is derived from an EMBL/GenBank/DDBJ whole genome shotgun (WGS) entry which is preliminary data.</text>
</comment>
<dbReference type="EMBL" id="MLYV02000001">
    <property type="protein sequence ID" value="PSS38148.1"/>
    <property type="molecule type" value="Genomic_DNA"/>
</dbReference>
<gene>
    <name evidence="2" type="ORF">PHLCEN_2v8</name>
</gene>
<evidence type="ECO:0000259" key="1">
    <source>
        <dbReference type="Pfam" id="PF12937"/>
    </source>
</evidence>
<proteinExistence type="predicted"/>
<accession>A0A2R6S769</accession>
<dbReference type="InterPro" id="IPR001810">
    <property type="entry name" value="F-box_dom"/>
</dbReference>
<dbReference type="InterPro" id="IPR036047">
    <property type="entry name" value="F-box-like_dom_sf"/>
</dbReference>
<name>A0A2R6S769_9APHY</name>
<evidence type="ECO:0000313" key="3">
    <source>
        <dbReference type="Proteomes" id="UP000186601"/>
    </source>
</evidence>
<dbReference type="SUPFAM" id="SSF81383">
    <property type="entry name" value="F-box domain"/>
    <property type="match status" value="1"/>
</dbReference>
<keyword evidence="3" id="KW-1185">Reference proteome</keyword>
<dbReference type="CDD" id="cd09917">
    <property type="entry name" value="F-box_SF"/>
    <property type="match status" value="1"/>
</dbReference>
<organism evidence="2 3">
    <name type="scientific">Hermanssonia centrifuga</name>
    <dbReference type="NCBI Taxonomy" id="98765"/>
    <lineage>
        <taxon>Eukaryota</taxon>
        <taxon>Fungi</taxon>
        <taxon>Dikarya</taxon>
        <taxon>Basidiomycota</taxon>
        <taxon>Agaricomycotina</taxon>
        <taxon>Agaricomycetes</taxon>
        <taxon>Polyporales</taxon>
        <taxon>Meruliaceae</taxon>
        <taxon>Hermanssonia</taxon>
    </lineage>
</organism>
<protein>
    <recommendedName>
        <fullName evidence="1">F-box domain-containing protein</fullName>
    </recommendedName>
</protein>
<sequence>MKALPVELLSVIFNFVQANAGKDKRDLASCSLVSRLWRQITLPQLFAELHICYSVEDGSSSDLSEAETEQGEGEACQERYYHNLVNETDGADSDSAIPGWCRGTTPPVSLHSVIAFLKHKKDIAFFVRSFALKQNDKDGDVQLTNAETLFLTINQLPSLRNLELINVDVGEDCQPSLKLVANRDLDCLSIDLYHASYYGQASSPESIIYILSFFRSINALSLTGIYLDESDGIVTNSRLSLHALNCKHLELWSVHPLDTFISMMQSDSLQNIETLLVDHSGYGAIQLLVDDTEYGGAQVLEGLLAKACANLLHLTLRTGELLSPLYFCFPAERVFVIASGDFLDGSRGTLLYPLCRLQTLRLIIKIISYLPCIAYWSDAVHLLSSVRAHSTLHTIILEVKVEVEKEAMRMHHDDVSASITRLDDLLLSLATTGGSVKQVVLAFEDGRVGGRQHPFHDVISCFGDVFPKLRENDILKLVGFNQACHVLCALFLSDIGLISALVVNISTRSRCLF</sequence>
<evidence type="ECO:0000313" key="2">
    <source>
        <dbReference type="EMBL" id="PSS38148.1"/>
    </source>
</evidence>
<dbReference type="Gene3D" id="1.20.1280.50">
    <property type="match status" value="1"/>
</dbReference>
<dbReference type="Pfam" id="PF12937">
    <property type="entry name" value="F-box-like"/>
    <property type="match status" value="1"/>
</dbReference>
<dbReference type="Proteomes" id="UP000186601">
    <property type="component" value="Unassembled WGS sequence"/>
</dbReference>
<feature type="domain" description="F-box" evidence="1">
    <location>
        <begin position="3"/>
        <end position="50"/>
    </location>
</feature>
<dbReference type="AlphaFoldDB" id="A0A2R6S769"/>